<dbReference type="EMBL" id="AP022227">
    <property type="protein sequence ID" value="BBT37858.1"/>
    <property type="molecule type" value="Genomic_DNA"/>
</dbReference>
<sequence length="431" mass="48757">MDLILLAVPFFFVLIAVELIADRVRGQRNYRLADAINSLSTGVLSTSTGLLTKGVGLVSYALAWEYLAFSRLPGDAWWTWLLAFVLYDLCYYWLHRLGHERNILWAAHSVHHQSEEYNLTTALRQTSSGFIFSWIFYLPLALIGVPLLVFVTVASLNLLYQFWVHTRHIPKLGWLEWVLITPSNHRVHHAQNPLYLDRNYAGVFILWDRLFGTFQEEDPREPVVFGVTTPLASWNPLWANLQFYAQLWEDARRTHSLRDKLRIWFMPTGWRPADVAARYPQAKPDLARFHKFEIPLGRRSQVYVVAQFAAYVALGSYLMQVAEQVPTAGLVLGWTVMAFGLFVLGAALENRPWARRLELARLTSNAPALYLAGAMGLGPVTPLGWLLLLGYSVASLWGLTRCGCLALGAQGAEPAAQPEQATERQQAAEHP</sequence>
<dbReference type="PANTHER" id="PTHR21624:SF1">
    <property type="entry name" value="ALKYLGLYCEROL MONOOXYGENASE"/>
    <property type="match status" value="1"/>
</dbReference>
<dbReference type="GO" id="GO:0006643">
    <property type="term" value="P:membrane lipid metabolic process"/>
    <property type="evidence" value="ECO:0007669"/>
    <property type="project" value="TreeGrafter"/>
</dbReference>
<feature type="transmembrane region" description="Helical" evidence="7">
    <location>
        <begin position="328"/>
        <end position="348"/>
    </location>
</feature>
<accession>A0A6S5T2Z5</accession>
<evidence type="ECO:0000256" key="2">
    <source>
        <dbReference type="ARBA" id="ARBA00022692"/>
    </source>
</evidence>
<dbReference type="Proteomes" id="UP000515680">
    <property type="component" value="Chromosome"/>
</dbReference>
<keyword evidence="4" id="KW-0560">Oxidoreductase</keyword>
<protein>
    <submittedName>
        <fullName evidence="9">Sterol desaturase</fullName>
    </submittedName>
</protein>
<proteinExistence type="predicted"/>
<feature type="transmembrane region" description="Helical" evidence="7">
    <location>
        <begin position="369"/>
        <end position="391"/>
    </location>
</feature>
<keyword evidence="6 7" id="KW-0472">Membrane</keyword>
<name>A0A6S5T2Z5_PSEPU</name>
<dbReference type="InterPro" id="IPR051689">
    <property type="entry name" value="Sterol_desaturase/TMEM195"/>
</dbReference>
<dbReference type="GO" id="GO:0012505">
    <property type="term" value="C:endomembrane system"/>
    <property type="evidence" value="ECO:0007669"/>
    <property type="project" value="UniProtKB-SubCell"/>
</dbReference>
<feature type="transmembrane region" description="Helical" evidence="7">
    <location>
        <begin position="50"/>
        <end position="69"/>
    </location>
</feature>
<reference evidence="9 10" key="1">
    <citation type="submission" date="2019-12" db="EMBL/GenBank/DDBJ databases">
        <title>complete genome sequences of Pseudomonas putida str. WP8-W18-CRE-01 isolated from wastewater treatment plant effluent.</title>
        <authorList>
            <person name="Sekizuka T."/>
            <person name="Itokawa K."/>
            <person name="Yatsu K."/>
            <person name="Inamine Y."/>
            <person name="Kuroda M."/>
        </authorList>
    </citation>
    <scope>NUCLEOTIDE SEQUENCE [LARGE SCALE GENOMIC DNA]</scope>
    <source>
        <strain evidence="9 10">WP8-W18-CRE-01</strain>
    </source>
</reference>
<dbReference type="GO" id="GO:0050479">
    <property type="term" value="F:glyceryl-ether monooxygenase activity"/>
    <property type="evidence" value="ECO:0007669"/>
    <property type="project" value="TreeGrafter"/>
</dbReference>
<dbReference type="GO" id="GO:0008610">
    <property type="term" value="P:lipid biosynthetic process"/>
    <property type="evidence" value="ECO:0007669"/>
    <property type="project" value="InterPro"/>
</dbReference>
<dbReference type="InterPro" id="IPR006694">
    <property type="entry name" value="Fatty_acid_hydroxylase"/>
</dbReference>
<dbReference type="AlphaFoldDB" id="A0A6S5T2Z5"/>
<evidence type="ECO:0000256" key="1">
    <source>
        <dbReference type="ARBA" id="ARBA00004127"/>
    </source>
</evidence>
<gene>
    <name evidence="9" type="primary">erg3</name>
    <name evidence="9" type="ORF">WP8W18C01_01990</name>
</gene>
<keyword evidence="2 7" id="KW-0812">Transmembrane</keyword>
<evidence type="ECO:0000256" key="5">
    <source>
        <dbReference type="ARBA" id="ARBA00023098"/>
    </source>
</evidence>
<evidence type="ECO:0000313" key="9">
    <source>
        <dbReference type="EMBL" id="BBT37858.1"/>
    </source>
</evidence>
<feature type="transmembrane region" description="Helical" evidence="7">
    <location>
        <begin position="76"/>
        <end position="94"/>
    </location>
</feature>
<organism evidence="9 10">
    <name type="scientific">Pseudomonas putida</name>
    <name type="common">Arthrobacter siderocapsulatus</name>
    <dbReference type="NCBI Taxonomy" id="303"/>
    <lineage>
        <taxon>Bacteria</taxon>
        <taxon>Pseudomonadati</taxon>
        <taxon>Pseudomonadota</taxon>
        <taxon>Gammaproteobacteria</taxon>
        <taxon>Pseudomonadales</taxon>
        <taxon>Pseudomonadaceae</taxon>
        <taxon>Pseudomonas</taxon>
    </lineage>
</organism>
<evidence type="ECO:0000313" key="10">
    <source>
        <dbReference type="Proteomes" id="UP000515680"/>
    </source>
</evidence>
<dbReference type="PANTHER" id="PTHR21624">
    <property type="entry name" value="STEROL DESATURASE-RELATED PROTEIN"/>
    <property type="match status" value="1"/>
</dbReference>
<dbReference type="GO" id="GO:0016020">
    <property type="term" value="C:membrane"/>
    <property type="evidence" value="ECO:0007669"/>
    <property type="project" value="GOC"/>
</dbReference>
<evidence type="ECO:0000256" key="3">
    <source>
        <dbReference type="ARBA" id="ARBA00022989"/>
    </source>
</evidence>
<feature type="transmembrane region" description="Helical" evidence="7">
    <location>
        <begin position="134"/>
        <end position="160"/>
    </location>
</feature>
<evidence type="ECO:0000256" key="6">
    <source>
        <dbReference type="ARBA" id="ARBA00023136"/>
    </source>
</evidence>
<keyword evidence="5" id="KW-0443">Lipid metabolism</keyword>
<evidence type="ECO:0000256" key="4">
    <source>
        <dbReference type="ARBA" id="ARBA00023002"/>
    </source>
</evidence>
<feature type="domain" description="Fatty acid hydroxylase" evidence="8">
    <location>
        <begin position="80"/>
        <end position="213"/>
    </location>
</feature>
<evidence type="ECO:0000259" key="8">
    <source>
        <dbReference type="Pfam" id="PF04116"/>
    </source>
</evidence>
<keyword evidence="3 7" id="KW-1133">Transmembrane helix</keyword>
<evidence type="ECO:0000256" key="7">
    <source>
        <dbReference type="SAM" id="Phobius"/>
    </source>
</evidence>
<dbReference type="GO" id="GO:0005506">
    <property type="term" value="F:iron ion binding"/>
    <property type="evidence" value="ECO:0007669"/>
    <property type="project" value="InterPro"/>
</dbReference>
<comment type="subcellular location">
    <subcellularLocation>
        <location evidence="1">Endomembrane system</location>
        <topology evidence="1">Multi-pass membrane protein</topology>
    </subcellularLocation>
</comment>
<dbReference type="Pfam" id="PF04116">
    <property type="entry name" value="FA_hydroxylase"/>
    <property type="match status" value="1"/>
</dbReference>